<evidence type="ECO:0000256" key="4">
    <source>
        <dbReference type="SAM" id="Phobius"/>
    </source>
</evidence>
<protein>
    <submittedName>
        <fullName evidence="6">TP901 family phage tail tape measure protein</fullName>
    </submittedName>
</protein>
<keyword evidence="1" id="KW-1188">Viral release from host cell</keyword>
<evidence type="ECO:0000259" key="5">
    <source>
        <dbReference type="Pfam" id="PF10145"/>
    </source>
</evidence>
<feature type="transmembrane region" description="Helical" evidence="4">
    <location>
        <begin position="634"/>
        <end position="662"/>
    </location>
</feature>
<evidence type="ECO:0000256" key="1">
    <source>
        <dbReference type="ARBA" id="ARBA00022612"/>
    </source>
</evidence>
<proteinExistence type="predicted"/>
<comment type="caution">
    <text evidence="6">The sequence shown here is derived from an EMBL/GenBank/DDBJ whole genome shotgun (WGS) entry which is preliminary data.</text>
</comment>
<dbReference type="NCBIfam" id="TIGR01760">
    <property type="entry name" value="tape_meas_TP901"/>
    <property type="match status" value="1"/>
</dbReference>
<evidence type="ECO:0000256" key="3">
    <source>
        <dbReference type="SAM" id="MobiDB-lite"/>
    </source>
</evidence>
<name>A0ABS4E705_9FIRM</name>
<sequence>MANPEIKVQYTLVNKQFNSEISSINKAISTLNKSFAVQREQMKNTSTDTQKLEAEISKLEKQYELAKQKTEATAQAFENAKRTMGENSEEARKWGDKLLVAQKNEEQLKNAITETNVKLEDAKQKQSQLTAEQQRANEISEQRKNKLKELKSEEEQLKNTSEKLSKEYELQVKSLGNNASASDQLKARQEYLQKAMENSAKQVENLEKQLELAKSEYGESSEEVNKLEQELLDARIAAQDFANEYADAGNKVKQASDKLLAAGDKLKGVGKTLTTHVSLPLVALGGGAIKAASDFDSAFTGVKKTVDEVVDANGKTIISYKDLEKGIRDMAKEIPASTTEISAVAEAAGQLGIETENVLGFTRVMVDMGVATNLSSEEAAMSLAKLAAITDMPQKSFSNLASSIVALGNDSKTTEADIVAMSLRLAGTGKQANMSEADIIGISAAMSSLGINAEAGGGSMSRVMQKINSDVMSGGGNLEKFAKTAGMSSSEFQKAWKEDAAGALVEFVKGLGKAKESGEDVTGALKKMGITSTQEVDTMLRLSGAGELLSKSLKTSADGWKENTALTEEAEKRYESFEGQLKTLKNKLMDIAVDIGGPLMEAMNKAFDAAQPFLQVIADLAKKFAEASPETQKLILVIGGIVIAIGPVLTVIGSLLGVLGTLTGAWAVAFKGATAVTPAINGLSKVF</sequence>
<keyword evidence="2" id="KW-0175">Coiled coil</keyword>
<evidence type="ECO:0000313" key="7">
    <source>
        <dbReference type="Proteomes" id="UP000767291"/>
    </source>
</evidence>
<feature type="coiled-coil region" evidence="2">
    <location>
        <begin position="42"/>
        <end position="76"/>
    </location>
</feature>
<keyword evidence="4" id="KW-0812">Transmembrane</keyword>
<dbReference type="PANTHER" id="PTHR37813">
    <property type="entry name" value="FELS-2 PROPHAGE PROTEIN"/>
    <property type="match status" value="1"/>
</dbReference>
<gene>
    <name evidence="6" type="ORF">J2Z43_000111</name>
</gene>
<dbReference type="Pfam" id="PF10145">
    <property type="entry name" value="PhageMin_Tail"/>
    <property type="match status" value="1"/>
</dbReference>
<dbReference type="PANTHER" id="PTHR37813:SF1">
    <property type="entry name" value="FELS-2 PROPHAGE PROTEIN"/>
    <property type="match status" value="1"/>
</dbReference>
<accession>A0ABS4E705</accession>
<feature type="compositionally biased region" description="Polar residues" evidence="3">
    <location>
        <begin position="125"/>
        <end position="137"/>
    </location>
</feature>
<keyword evidence="4" id="KW-0472">Membrane</keyword>
<dbReference type="InterPro" id="IPR010090">
    <property type="entry name" value="Phage_tape_meas"/>
</dbReference>
<feature type="region of interest" description="Disordered" evidence="3">
    <location>
        <begin position="121"/>
        <end position="144"/>
    </location>
</feature>
<organism evidence="6 7">
    <name type="scientific">Metaclostridioides mangenotii</name>
    <dbReference type="NCBI Taxonomy" id="1540"/>
    <lineage>
        <taxon>Bacteria</taxon>
        <taxon>Bacillati</taxon>
        <taxon>Bacillota</taxon>
        <taxon>Clostridia</taxon>
        <taxon>Peptostreptococcales</taxon>
        <taxon>Peptostreptococcaceae</taxon>
        <taxon>Metaclostridioides</taxon>
    </lineage>
</organism>
<keyword evidence="7" id="KW-1185">Reference proteome</keyword>
<feature type="domain" description="Phage tail tape measure protein" evidence="5">
    <location>
        <begin position="325"/>
        <end position="515"/>
    </location>
</feature>
<dbReference type="RefSeq" id="WP_209455379.1">
    <property type="nucleotide sequence ID" value="NZ_BAAACS010000017.1"/>
</dbReference>
<evidence type="ECO:0000313" key="6">
    <source>
        <dbReference type="EMBL" id="MBP1853721.1"/>
    </source>
</evidence>
<dbReference type="Proteomes" id="UP000767291">
    <property type="component" value="Unassembled WGS sequence"/>
</dbReference>
<dbReference type="EMBL" id="JAGGJX010000001">
    <property type="protein sequence ID" value="MBP1853721.1"/>
    <property type="molecule type" value="Genomic_DNA"/>
</dbReference>
<evidence type="ECO:0000256" key="2">
    <source>
        <dbReference type="SAM" id="Coils"/>
    </source>
</evidence>
<keyword evidence="4" id="KW-1133">Transmembrane helix</keyword>
<reference evidence="6 7" key="1">
    <citation type="submission" date="2021-03" db="EMBL/GenBank/DDBJ databases">
        <title>Genomic Encyclopedia of Type Strains, Phase IV (KMG-IV): sequencing the most valuable type-strain genomes for metagenomic binning, comparative biology and taxonomic classification.</title>
        <authorList>
            <person name="Goeker M."/>
        </authorList>
    </citation>
    <scope>NUCLEOTIDE SEQUENCE [LARGE SCALE GENOMIC DNA]</scope>
    <source>
        <strain evidence="6 7">DSM 1289</strain>
    </source>
</reference>